<organism evidence="1 2">
    <name type="scientific">Paspalum notatum var. saurae</name>
    <dbReference type="NCBI Taxonomy" id="547442"/>
    <lineage>
        <taxon>Eukaryota</taxon>
        <taxon>Viridiplantae</taxon>
        <taxon>Streptophyta</taxon>
        <taxon>Embryophyta</taxon>
        <taxon>Tracheophyta</taxon>
        <taxon>Spermatophyta</taxon>
        <taxon>Magnoliopsida</taxon>
        <taxon>Liliopsida</taxon>
        <taxon>Poales</taxon>
        <taxon>Poaceae</taxon>
        <taxon>PACMAD clade</taxon>
        <taxon>Panicoideae</taxon>
        <taxon>Andropogonodae</taxon>
        <taxon>Paspaleae</taxon>
        <taxon>Paspalinae</taxon>
        <taxon>Paspalum</taxon>
    </lineage>
</organism>
<evidence type="ECO:0000313" key="2">
    <source>
        <dbReference type="Proteomes" id="UP001341281"/>
    </source>
</evidence>
<keyword evidence="2" id="KW-1185">Reference proteome</keyword>
<proteinExistence type="predicted"/>
<gene>
    <name evidence="1" type="ORF">U9M48_011661</name>
</gene>
<reference evidence="1 2" key="1">
    <citation type="submission" date="2024-02" db="EMBL/GenBank/DDBJ databases">
        <title>High-quality chromosome-scale genome assembly of Pensacola bahiagrass (Paspalum notatum Flugge var. saurae).</title>
        <authorList>
            <person name="Vega J.M."/>
            <person name="Podio M."/>
            <person name="Orjuela J."/>
            <person name="Siena L.A."/>
            <person name="Pessino S.C."/>
            <person name="Combes M.C."/>
            <person name="Mariac C."/>
            <person name="Albertini E."/>
            <person name="Pupilli F."/>
            <person name="Ortiz J.P.A."/>
            <person name="Leblanc O."/>
        </authorList>
    </citation>
    <scope>NUCLEOTIDE SEQUENCE [LARGE SCALE GENOMIC DNA]</scope>
    <source>
        <strain evidence="1">R1</strain>
        <tissue evidence="1">Leaf</tissue>
    </source>
</reference>
<accession>A0AAQ3WHB6</accession>
<dbReference type="AlphaFoldDB" id="A0AAQ3WHB6"/>
<name>A0AAQ3WHB6_PASNO</name>
<dbReference type="Proteomes" id="UP001341281">
    <property type="component" value="Chromosome 03"/>
</dbReference>
<dbReference type="EMBL" id="CP144747">
    <property type="protein sequence ID" value="WVZ61851.1"/>
    <property type="molecule type" value="Genomic_DNA"/>
</dbReference>
<evidence type="ECO:0000313" key="1">
    <source>
        <dbReference type="EMBL" id="WVZ61851.1"/>
    </source>
</evidence>
<protein>
    <submittedName>
        <fullName evidence="1">Uncharacterized protein</fullName>
    </submittedName>
</protein>
<sequence length="207" mass="21256">MVAVIFLPMSLFPWKRSPASSWQPQRAVHGLGGGGAADVCDAGGGGLVRQREAALLTVAPWMRLRLARGRRSACGALHGGRRRCTGVAPWLGAMSPIVTTSCSCGAAMAACGLAAATSGWLRWPCAEPWALRGGIGGVGPSSGSDFSGGNTALVGLGGRRRRVTSFSFLEASSGSFRFSLVVSNEFGFTLVAGLPDVAAYVVVSLPC</sequence>